<reference evidence="2 5" key="1">
    <citation type="submission" date="2020-07" db="EMBL/GenBank/DDBJ databases">
        <title>Sequencing the genomes of 1000 actinobacteria strains.</title>
        <authorList>
            <person name="Klenk H.-P."/>
        </authorList>
    </citation>
    <scope>NUCLEOTIDE SEQUENCE [LARGE SCALE GENOMIC DNA]</scope>
    <source>
        <strain evidence="3 4">DSM 44104</strain>
        <strain evidence="2 5">DSM 44749</strain>
    </source>
</reference>
<evidence type="ECO:0000313" key="3">
    <source>
        <dbReference type="EMBL" id="PKB32850.1"/>
    </source>
</evidence>
<feature type="region of interest" description="Disordered" evidence="1">
    <location>
        <begin position="105"/>
        <end position="124"/>
    </location>
</feature>
<name>A0A852VZB0_PSEA5</name>
<evidence type="ECO:0000313" key="2">
    <source>
        <dbReference type="EMBL" id="NYG01589.1"/>
    </source>
</evidence>
<comment type="caution">
    <text evidence="2">The sequence shown here is derived from an EMBL/GenBank/DDBJ whole genome shotgun (WGS) entry which is preliminary data.</text>
</comment>
<protein>
    <submittedName>
        <fullName evidence="2">HD-like signal output (HDOD) protein</fullName>
    </submittedName>
</protein>
<dbReference type="SUPFAM" id="SSF109604">
    <property type="entry name" value="HD-domain/PDEase-like"/>
    <property type="match status" value="1"/>
</dbReference>
<dbReference type="RefSeq" id="WP_100879870.1">
    <property type="nucleotide sequence ID" value="NZ_BAAAJZ010000015.1"/>
</dbReference>
<proteinExistence type="predicted"/>
<keyword evidence="5" id="KW-1185">Reference proteome</keyword>
<dbReference type="Proteomes" id="UP000232453">
    <property type="component" value="Unassembled WGS sequence"/>
</dbReference>
<dbReference type="EMBL" id="JACCCZ010000001">
    <property type="protein sequence ID" value="NYG01589.1"/>
    <property type="molecule type" value="Genomic_DNA"/>
</dbReference>
<accession>A0AA44USU4</accession>
<gene>
    <name evidence="3" type="ORF">ATL51_4591</name>
    <name evidence="2" type="ORF">HDA37_001874</name>
</gene>
<dbReference type="GeneID" id="98051653"/>
<sequence length="124" mass="12950">MGFDAARALAETLLAHQRPELWERAQRAAIAARAAAEDGGHDRDLLMTAAVLHPIGHSPVARRTGDPQRDAARFLEVRGYDARVVELVAGHGPLAGALLACTDAATLTPPDTDDPPAGAAQTVS</sequence>
<dbReference type="AlphaFoldDB" id="A0A852VZB0"/>
<dbReference type="EMBL" id="PHUJ01000003">
    <property type="protein sequence ID" value="PKB32850.1"/>
    <property type="molecule type" value="Genomic_DNA"/>
</dbReference>
<evidence type="ECO:0000313" key="5">
    <source>
        <dbReference type="Proteomes" id="UP000549695"/>
    </source>
</evidence>
<organism evidence="2 5">
    <name type="scientific">Pseudonocardia alni</name>
    <name type="common">Amycolata alni</name>
    <dbReference type="NCBI Taxonomy" id="33907"/>
    <lineage>
        <taxon>Bacteria</taxon>
        <taxon>Bacillati</taxon>
        <taxon>Actinomycetota</taxon>
        <taxon>Actinomycetes</taxon>
        <taxon>Pseudonocardiales</taxon>
        <taxon>Pseudonocardiaceae</taxon>
        <taxon>Pseudonocardia</taxon>
    </lineage>
</organism>
<accession>A0A852VZB0</accession>
<dbReference type="Gene3D" id="1.10.3210.10">
    <property type="entry name" value="Hypothetical protein af1432"/>
    <property type="match status" value="1"/>
</dbReference>
<evidence type="ECO:0000256" key="1">
    <source>
        <dbReference type="SAM" id="MobiDB-lite"/>
    </source>
</evidence>
<dbReference type="Proteomes" id="UP000549695">
    <property type="component" value="Unassembled WGS sequence"/>
</dbReference>
<evidence type="ECO:0000313" key="4">
    <source>
        <dbReference type="Proteomes" id="UP000232453"/>
    </source>
</evidence>